<name>A0ABD7HI87_9MYCO</name>
<evidence type="ECO:0000313" key="2">
    <source>
        <dbReference type="Proteomes" id="UP000284557"/>
    </source>
</evidence>
<protein>
    <submittedName>
        <fullName evidence="1">Phage tail protein</fullName>
    </submittedName>
</protein>
<proteinExistence type="predicted"/>
<dbReference type="EMBL" id="QXBN01000026">
    <property type="protein sequence ID" value="RIT32136.1"/>
    <property type="molecule type" value="Genomic_DNA"/>
</dbReference>
<dbReference type="Proteomes" id="UP000284557">
    <property type="component" value="Unassembled WGS sequence"/>
</dbReference>
<dbReference type="RefSeq" id="WP_119596583.1">
    <property type="nucleotide sequence ID" value="NZ_QXBN01000026.1"/>
</dbReference>
<sequence length="367" mass="39327">MVDVLPSAPVWLGDHRGLLRFYAYQRKPGDPPQTIGTFTLDSEDAVVVLNALKGEKGEPGTPSPIIRPQWGHGYSSVAALHAGENALTTLDAGRAWYINGTWNIWTGSAWRQEQGSLEGPPGPTPDLSMSVEIVPQPVSGPYGEIVVDRSGTDEDPHFHLKIPGIPGPQGDNSTIRGSLDYDNSADPLDGQGIVFDITSGKFKPGDMSPYAAELYTIPQGAFQNGSFSTGEQIIAQLTIEARSTAWYPDVMGHVRWRRAILSSAQVQIEVRIEPENSSPSVPGNAPICALGPFDPSTLDTTTVSHIAPHFSHEGDPMRAVSPTSAVGRIPAGQAVNVYVIARRIGGNGSYIIDAEWSQLALRAYPVS</sequence>
<reference evidence="1 2" key="1">
    <citation type="submission" date="2018-08" db="EMBL/GenBank/DDBJ databases">
        <title>Linezolid Resistance in Mycobacterium abscessus: MIC Distribution and Comprehensive Investigation of Resistance Mechanisms.</title>
        <authorList>
            <person name="Ye M."/>
            <person name="Xu L."/>
            <person name="Zou Y."/>
            <person name="Li B."/>
            <person name="Guo Q."/>
            <person name="Zhang Y."/>
            <person name="Zhan M."/>
            <person name="Xu B."/>
            <person name="Yu F."/>
            <person name="Zhang Z."/>
            <person name="Chu H."/>
        </authorList>
    </citation>
    <scope>NUCLEOTIDE SEQUENCE [LARGE SCALE GENOMIC DNA]</scope>
    <source>
        <strain evidence="1 2">G143</strain>
    </source>
</reference>
<accession>A0ABD7HI87</accession>
<comment type="caution">
    <text evidence="1">The sequence shown here is derived from an EMBL/GenBank/DDBJ whole genome shotgun (WGS) entry which is preliminary data.</text>
</comment>
<evidence type="ECO:0000313" key="1">
    <source>
        <dbReference type="EMBL" id="RIT32136.1"/>
    </source>
</evidence>
<gene>
    <name evidence="1" type="ORF">D2E76_24155</name>
</gene>
<organism evidence="1 2">
    <name type="scientific">Mycobacteroides abscessus</name>
    <dbReference type="NCBI Taxonomy" id="36809"/>
    <lineage>
        <taxon>Bacteria</taxon>
        <taxon>Bacillati</taxon>
        <taxon>Actinomycetota</taxon>
        <taxon>Actinomycetes</taxon>
        <taxon>Mycobacteriales</taxon>
        <taxon>Mycobacteriaceae</taxon>
        <taxon>Mycobacteroides</taxon>
    </lineage>
</organism>
<dbReference type="AlphaFoldDB" id="A0ABD7HI87"/>